<dbReference type="InParanoid" id="A0A3N4M3U6"/>
<gene>
    <name evidence="2" type="ORF">L211DRAFT_844619</name>
</gene>
<dbReference type="Proteomes" id="UP000267821">
    <property type="component" value="Unassembled WGS sequence"/>
</dbReference>
<dbReference type="InterPro" id="IPR036691">
    <property type="entry name" value="Endo/exonu/phosph_ase_sf"/>
</dbReference>
<feature type="domain" description="Endonuclease/exonuclease/phosphatase" evidence="1">
    <location>
        <begin position="62"/>
        <end position="144"/>
    </location>
</feature>
<dbReference type="Pfam" id="PF14529">
    <property type="entry name" value="Exo_endo_phos_2"/>
    <property type="match status" value="1"/>
</dbReference>
<reference evidence="2 3" key="1">
    <citation type="journal article" date="2018" name="Nat. Ecol. Evol.">
        <title>Pezizomycetes genomes reveal the molecular basis of ectomycorrhizal truffle lifestyle.</title>
        <authorList>
            <person name="Murat C."/>
            <person name="Payen T."/>
            <person name="Noel B."/>
            <person name="Kuo A."/>
            <person name="Morin E."/>
            <person name="Chen J."/>
            <person name="Kohler A."/>
            <person name="Krizsan K."/>
            <person name="Balestrini R."/>
            <person name="Da Silva C."/>
            <person name="Montanini B."/>
            <person name="Hainaut M."/>
            <person name="Levati E."/>
            <person name="Barry K.W."/>
            <person name="Belfiori B."/>
            <person name="Cichocki N."/>
            <person name="Clum A."/>
            <person name="Dockter R.B."/>
            <person name="Fauchery L."/>
            <person name="Guy J."/>
            <person name="Iotti M."/>
            <person name="Le Tacon F."/>
            <person name="Lindquist E.A."/>
            <person name="Lipzen A."/>
            <person name="Malagnac F."/>
            <person name="Mello A."/>
            <person name="Molinier V."/>
            <person name="Miyauchi S."/>
            <person name="Poulain J."/>
            <person name="Riccioni C."/>
            <person name="Rubini A."/>
            <person name="Sitrit Y."/>
            <person name="Splivallo R."/>
            <person name="Traeger S."/>
            <person name="Wang M."/>
            <person name="Zifcakova L."/>
            <person name="Wipf D."/>
            <person name="Zambonelli A."/>
            <person name="Paolocci F."/>
            <person name="Nowrousian M."/>
            <person name="Ottonello S."/>
            <person name="Baldrian P."/>
            <person name="Spatafora J.W."/>
            <person name="Henrissat B."/>
            <person name="Nagy L.G."/>
            <person name="Aury J.M."/>
            <person name="Wincker P."/>
            <person name="Grigoriev I.V."/>
            <person name="Bonfante P."/>
            <person name="Martin F.M."/>
        </authorList>
    </citation>
    <scope>NUCLEOTIDE SEQUENCE [LARGE SCALE GENOMIC DNA]</scope>
    <source>
        <strain evidence="2 3">ATCC MYA-4762</strain>
    </source>
</reference>
<dbReference type="OrthoDB" id="7700944at2759"/>
<sequence length="182" mass="20816">MAFWRNRWDGKVKVVSEEDTLVFLELEGKRVGGVYADGKLHGTAWKDWLGKVELLTGREGGVVGDWNAHSEAWDSGNKEDSRGRTMADWVVGSGFEIADGGPWIWERVRRGRLERSKIDLFLSRGAKRWEKAESAKLGSDHWAIVVEIDWGESQRNAVKEVVDWRMLEDMVEEVVEEKKEDA</sequence>
<dbReference type="SUPFAM" id="SSF56219">
    <property type="entry name" value="DNase I-like"/>
    <property type="match status" value="1"/>
</dbReference>
<organism evidence="2 3">
    <name type="scientific">Terfezia boudieri ATCC MYA-4762</name>
    <dbReference type="NCBI Taxonomy" id="1051890"/>
    <lineage>
        <taxon>Eukaryota</taxon>
        <taxon>Fungi</taxon>
        <taxon>Dikarya</taxon>
        <taxon>Ascomycota</taxon>
        <taxon>Pezizomycotina</taxon>
        <taxon>Pezizomycetes</taxon>
        <taxon>Pezizales</taxon>
        <taxon>Pezizaceae</taxon>
        <taxon>Terfezia</taxon>
    </lineage>
</organism>
<evidence type="ECO:0000313" key="3">
    <source>
        <dbReference type="Proteomes" id="UP000267821"/>
    </source>
</evidence>
<dbReference type="InterPro" id="IPR005135">
    <property type="entry name" value="Endo/exonuclease/phosphatase"/>
</dbReference>
<dbReference type="GO" id="GO:0003824">
    <property type="term" value="F:catalytic activity"/>
    <property type="evidence" value="ECO:0007669"/>
    <property type="project" value="InterPro"/>
</dbReference>
<keyword evidence="3" id="KW-1185">Reference proteome</keyword>
<dbReference type="EMBL" id="ML121527">
    <property type="protein sequence ID" value="RPB29677.1"/>
    <property type="molecule type" value="Genomic_DNA"/>
</dbReference>
<dbReference type="AlphaFoldDB" id="A0A3N4M3U6"/>
<evidence type="ECO:0000259" key="1">
    <source>
        <dbReference type="Pfam" id="PF14529"/>
    </source>
</evidence>
<proteinExistence type="predicted"/>
<accession>A0A3N4M3U6</accession>
<protein>
    <recommendedName>
        <fullName evidence="1">Endonuclease/exonuclease/phosphatase domain-containing protein</fullName>
    </recommendedName>
</protein>
<name>A0A3N4M3U6_9PEZI</name>
<evidence type="ECO:0000313" key="2">
    <source>
        <dbReference type="EMBL" id="RPB29677.1"/>
    </source>
</evidence>
<dbReference type="Gene3D" id="3.60.10.10">
    <property type="entry name" value="Endonuclease/exonuclease/phosphatase"/>
    <property type="match status" value="1"/>
</dbReference>